<evidence type="ECO:0000256" key="1">
    <source>
        <dbReference type="ARBA" id="ARBA00010062"/>
    </source>
</evidence>
<name>F1T4S3_9ACTN</name>
<comment type="caution">
    <text evidence="6">The sequence shown here is derived from an EMBL/GenBank/DDBJ whole genome shotgun (WGS) entry which is preliminary data.</text>
</comment>
<reference evidence="6 7" key="1">
    <citation type="submission" date="2011-02" db="EMBL/GenBank/DDBJ databases">
        <authorList>
            <person name="Muzny D."/>
            <person name="Qin X."/>
            <person name="Buhay C."/>
            <person name="Dugan-Rocha S."/>
            <person name="Ding Y."/>
            <person name="Chen G."/>
            <person name="Hawes A."/>
            <person name="Holder M."/>
            <person name="Jhangiani S."/>
            <person name="Johnson A."/>
            <person name="Khan Z."/>
            <person name="Li Z."/>
            <person name="Liu W."/>
            <person name="Liu X."/>
            <person name="Perez L."/>
            <person name="Shen H."/>
            <person name="Wang Q."/>
            <person name="Watt J."/>
            <person name="Xi L."/>
            <person name="Xin Y."/>
            <person name="Zhou J."/>
            <person name="Deng J."/>
            <person name="Jiang H."/>
            <person name="Liu Y."/>
            <person name="Qu J."/>
            <person name="Song X.-Z."/>
            <person name="Zhang L."/>
            <person name="Villasana D."/>
            <person name="Johnson A."/>
            <person name="Liu J."/>
            <person name="Liyanage D."/>
            <person name="Lorensuhewa L."/>
            <person name="Robinson T."/>
            <person name="Song A."/>
            <person name="Song B.-B."/>
            <person name="Dinh H."/>
            <person name="Thornton R."/>
            <person name="Coyle M."/>
            <person name="Francisco L."/>
            <person name="Jackson L."/>
            <person name="Javaid M."/>
            <person name="Korchina V."/>
            <person name="Kovar C."/>
            <person name="Mata R."/>
            <person name="Mathew T."/>
            <person name="Ngo R."/>
            <person name="Nguyen L."/>
            <person name="Nguyen N."/>
            <person name="Okwuonu G."/>
            <person name="Ongeri F."/>
            <person name="Pham C."/>
            <person name="Simmons D."/>
            <person name="Wilczek-Boney K."/>
            <person name="Hale W."/>
            <person name="Jakkamsetti A."/>
            <person name="Pham P."/>
            <person name="Ruth R."/>
            <person name="San Lucas F."/>
            <person name="Warren J."/>
            <person name="Zhang J."/>
            <person name="Zhao Z."/>
            <person name="Zhou C."/>
            <person name="Zhu D."/>
            <person name="Lee S."/>
            <person name="Bess C."/>
            <person name="Blankenburg K."/>
            <person name="Forbes L."/>
            <person name="Fu Q."/>
            <person name="Gubbala S."/>
            <person name="Hirani K."/>
            <person name="Jayaseelan J.C."/>
            <person name="Lara F."/>
            <person name="Munidasa M."/>
            <person name="Palculict T."/>
            <person name="Patil S."/>
            <person name="Pu L.-L."/>
            <person name="Saada N."/>
            <person name="Tang L."/>
            <person name="Weissenberger G."/>
            <person name="Zhu Y."/>
            <person name="Hemphill L."/>
            <person name="Shang Y."/>
            <person name="Youmans B."/>
            <person name="Ayvaz T."/>
            <person name="Ross M."/>
            <person name="Santibanez J."/>
            <person name="Aqrawi P."/>
            <person name="Gross S."/>
            <person name="Joshi V."/>
            <person name="Fowler G."/>
            <person name="Nazareth L."/>
            <person name="Reid J."/>
            <person name="Worley K."/>
            <person name="Petrosino J."/>
            <person name="Highlander S."/>
            <person name="Gibbs R."/>
        </authorList>
    </citation>
    <scope>NUCLEOTIDE SEQUENCE [LARGE SCALE GENOMIC DNA]</scope>
    <source>
        <strain evidence="6 7">DSM 15829</strain>
    </source>
</reference>
<dbReference type="SUPFAM" id="SSF53822">
    <property type="entry name" value="Periplasmic binding protein-like I"/>
    <property type="match status" value="1"/>
</dbReference>
<evidence type="ECO:0000313" key="6">
    <source>
        <dbReference type="EMBL" id="EGF23717.1"/>
    </source>
</evidence>
<accession>F1T4S3</accession>
<dbReference type="InterPro" id="IPR051010">
    <property type="entry name" value="BCAA_transport"/>
</dbReference>
<dbReference type="InterPro" id="IPR000709">
    <property type="entry name" value="Leu_Ile_Val-bd"/>
</dbReference>
<keyword evidence="7" id="KW-1185">Reference proteome</keyword>
<dbReference type="GO" id="GO:0006865">
    <property type="term" value="P:amino acid transport"/>
    <property type="evidence" value="ECO:0007669"/>
    <property type="project" value="UniProtKB-KW"/>
</dbReference>
<evidence type="ECO:0000313" key="7">
    <source>
        <dbReference type="Proteomes" id="UP000005947"/>
    </source>
</evidence>
<dbReference type="Proteomes" id="UP000005947">
    <property type="component" value="Unassembled WGS sequence"/>
</dbReference>
<feature type="domain" description="Leucine-binding protein" evidence="5">
    <location>
        <begin position="76"/>
        <end position="421"/>
    </location>
</feature>
<comment type="similarity">
    <text evidence="1">Belongs to the leucine-binding protein family.</text>
</comment>
<keyword evidence="2" id="KW-0813">Transport</keyword>
<dbReference type="PANTHER" id="PTHR30483:SF6">
    <property type="entry name" value="PERIPLASMIC BINDING PROTEIN OF ABC TRANSPORTER FOR NATURAL AMINO ACIDS"/>
    <property type="match status" value="1"/>
</dbReference>
<gene>
    <name evidence="6" type="ORF">HMPREF0091_10664</name>
</gene>
<proteinExistence type="inferred from homology"/>
<dbReference type="InterPro" id="IPR028081">
    <property type="entry name" value="Leu-bd"/>
</dbReference>
<keyword evidence="4" id="KW-0029">Amino-acid transport</keyword>
<sequence length="434" mass="46871">MMTRFVFGQKISNKALQYSSRVVITYINDLKGDMMMTNLTRRQFVKLSAQAATLMGGLSIIAGCNNNMSSQSSDSLKVGVMGPYTGDVAQYGLAIRNGVQLYVKQFNANGGVNGKTVDLMIEDEKGDSTEAKNVYEKMLDAKVLAIIGDVTSTPSIAVAQVSANDNMPLISASATAPAFTSFGHNAFRATMTDDFQGKVMAKFAQKQGYKTVGTIYNSGGDYESGINKIFVEECQQLGINVTSQQAYAAGDVDFNAQLTAIFATSPDAVFCPNYYQDSGKIVTQARQLGYKGVFLGADGWANMVDGDDKYASPEDLEGCYYNCPFIVENDNDKVKDFVKAYHDEYGKNPSNFCALGYDAAMMMCAALKTVDDKGDVKPGTEEYKQALIDAIAQDKVDGVTGSIAFEGTGDPVKSTLVVTFDKGKQKVFQVIEAK</sequence>
<evidence type="ECO:0000259" key="5">
    <source>
        <dbReference type="Pfam" id="PF13458"/>
    </source>
</evidence>
<evidence type="ECO:0000256" key="3">
    <source>
        <dbReference type="ARBA" id="ARBA00022729"/>
    </source>
</evidence>
<protein>
    <submittedName>
        <fullName evidence="6">Tat pathway signal sequence domain protein</fullName>
    </submittedName>
</protein>
<dbReference type="Pfam" id="PF13458">
    <property type="entry name" value="Peripla_BP_6"/>
    <property type="match status" value="1"/>
</dbReference>
<evidence type="ECO:0000256" key="4">
    <source>
        <dbReference type="ARBA" id="ARBA00022970"/>
    </source>
</evidence>
<keyword evidence="3" id="KW-0732">Signal</keyword>
<dbReference type="eggNOG" id="COG0683">
    <property type="taxonomic scope" value="Bacteria"/>
</dbReference>
<evidence type="ECO:0000256" key="2">
    <source>
        <dbReference type="ARBA" id="ARBA00022448"/>
    </source>
</evidence>
<organism evidence="6 7">
    <name type="scientific">Fannyhessea vaginae DSM 15829</name>
    <dbReference type="NCBI Taxonomy" id="525256"/>
    <lineage>
        <taxon>Bacteria</taxon>
        <taxon>Bacillati</taxon>
        <taxon>Actinomycetota</taxon>
        <taxon>Coriobacteriia</taxon>
        <taxon>Coriobacteriales</taxon>
        <taxon>Atopobiaceae</taxon>
        <taxon>Fannyhessea</taxon>
    </lineage>
</organism>
<dbReference type="InterPro" id="IPR028082">
    <property type="entry name" value="Peripla_BP_I"/>
</dbReference>
<dbReference type="Gene3D" id="3.40.50.2300">
    <property type="match status" value="2"/>
</dbReference>
<dbReference type="AlphaFoldDB" id="F1T4S3"/>
<dbReference type="PRINTS" id="PR00337">
    <property type="entry name" value="LEUILEVALBP"/>
</dbReference>
<dbReference type="EMBL" id="ACGK02000001">
    <property type="protein sequence ID" value="EGF23717.1"/>
    <property type="molecule type" value="Genomic_DNA"/>
</dbReference>
<dbReference type="PANTHER" id="PTHR30483">
    <property type="entry name" value="LEUCINE-SPECIFIC-BINDING PROTEIN"/>
    <property type="match status" value="1"/>
</dbReference>
<dbReference type="CDD" id="cd06347">
    <property type="entry name" value="PBP1_ABC_LivK_ligand_binding-like"/>
    <property type="match status" value="1"/>
</dbReference>